<organism evidence="2 3">
    <name type="scientific">Cutaneotrichosporon oleaginosum</name>
    <dbReference type="NCBI Taxonomy" id="879819"/>
    <lineage>
        <taxon>Eukaryota</taxon>
        <taxon>Fungi</taxon>
        <taxon>Dikarya</taxon>
        <taxon>Basidiomycota</taxon>
        <taxon>Agaricomycotina</taxon>
        <taxon>Tremellomycetes</taxon>
        <taxon>Trichosporonales</taxon>
        <taxon>Trichosporonaceae</taxon>
        <taxon>Cutaneotrichosporon</taxon>
    </lineage>
</organism>
<dbReference type="AlphaFoldDB" id="A0A0J0XKW6"/>
<feature type="compositionally biased region" description="Pro residues" evidence="1">
    <location>
        <begin position="36"/>
        <end position="45"/>
    </location>
</feature>
<dbReference type="GeneID" id="28987340"/>
<feature type="compositionally biased region" description="Low complexity" evidence="1">
    <location>
        <begin position="735"/>
        <end position="745"/>
    </location>
</feature>
<feature type="compositionally biased region" description="Low complexity" evidence="1">
    <location>
        <begin position="630"/>
        <end position="643"/>
    </location>
</feature>
<evidence type="ECO:0000256" key="1">
    <source>
        <dbReference type="SAM" id="MobiDB-lite"/>
    </source>
</evidence>
<feature type="compositionally biased region" description="Pro residues" evidence="1">
    <location>
        <begin position="387"/>
        <end position="416"/>
    </location>
</feature>
<feature type="region of interest" description="Disordered" evidence="1">
    <location>
        <begin position="336"/>
        <end position="517"/>
    </location>
</feature>
<feature type="compositionally biased region" description="Low complexity" evidence="1">
    <location>
        <begin position="336"/>
        <end position="349"/>
    </location>
</feature>
<feature type="compositionally biased region" description="Low complexity" evidence="1">
    <location>
        <begin position="12"/>
        <end position="35"/>
    </location>
</feature>
<proteinExistence type="predicted"/>
<feature type="compositionally biased region" description="Pro residues" evidence="1">
    <location>
        <begin position="353"/>
        <end position="367"/>
    </location>
</feature>
<feature type="compositionally biased region" description="Pro residues" evidence="1">
    <location>
        <begin position="800"/>
        <end position="812"/>
    </location>
</feature>
<feature type="compositionally biased region" description="Low complexity" evidence="1">
    <location>
        <begin position="190"/>
        <end position="204"/>
    </location>
</feature>
<feature type="region of interest" description="Disordered" evidence="1">
    <location>
        <begin position="842"/>
        <end position="874"/>
    </location>
</feature>
<feature type="region of interest" description="Disordered" evidence="1">
    <location>
        <begin position="165"/>
        <end position="215"/>
    </location>
</feature>
<reference evidence="2 3" key="1">
    <citation type="submission" date="2015-03" db="EMBL/GenBank/DDBJ databases">
        <title>Genomics and transcriptomics of the oil-accumulating basidiomycete yeast T. oleaginosus allow insights into substrate utilization and the diverse evolutionary trajectories of mating systems in fungi.</title>
        <authorList>
            <consortium name="DOE Joint Genome Institute"/>
            <person name="Kourist R."/>
            <person name="Kracht O."/>
            <person name="Bracharz F."/>
            <person name="Lipzen A."/>
            <person name="Nolan M."/>
            <person name="Ohm R."/>
            <person name="Grigoriev I."/>
            <person name="Sun S."/>
            <person name="Heitman J."/>
            <person name="Bruck T."/>
            <person name="Nowrousian M."/>
        </authorList>
    </citation>
    <scope>NUCLEOTIDE SEQUENCE [LARGE SCALE GENOMIC DNA]</scope>
    <source>
        <strain evidence="2 3">IBC0246</strain>
    </source>
</reference>
<evidence type="ECO:0000313" key="3">
    <source>
        <dbReference type="Proteomes" id="UP000053611"/>
    </source>
</evidence>
<gene>
    <name evidence="2" type="ORF">CC85DRAFT_328860</name>
</gene>
<dbReference type="STRING" id="879819.A0A0J0XKW6"/>
<feature type="region of interest" description="Disordered" evidence="1">
    <location>
        <begin position="605"/>
        <end position="653"/>
    </location>
</feature>
<dbReference type="EMBL" id="KQ087214">
    <property type="protein sequence ID" value="KLT41720.1"/>
    <property type="molecule type" value="Genomic_DNA"/>
</dbReference>
<feature type="compositionally biased region" description="Basic and acidic residues" evidence="1">
    <location>
        <begin position="179"/>
        <end position="189"/>
    </location>
</feature>
<feature type="compositionally biased region" description="Low complexity" evidence="1">
    <location>
        <begin position="46"/>
        <end position="57"/>
    </location>
</feature>
<feature type="compositionally biased region" description="Polar residues" evidence="1">
    <location>
        <begin position="1"/>
        <end position="11"/>
    </location>
</feature>
<feature type="compositionally biased region" description="Basic residues" evidence="1">
    <location>
        <begin position="861"/>
        <end position="873"/>
    </location>
</feature>
<feature type="compositionally biased region" description="Pro residues" evidence="1">
    <location>
        <begin position="550"/>
        <end position="559"/>
    </location>
</feature>
<sequence length="951" mass="102262">MTPHSQLLTMATSSDGHSPPGPSSPTSASLSLPSTPTRPPTPPSPTGSVRSTRSISSARLARLRSVEDEIVTGRRAIRPTSTITPTTLYAFLGVRPEIEHAELRRLYAVHVDQRRTSNSPLTGSVTQRAALITSVERSELRDAIFNLLLDRETRRAYDAGLHREGDVREGSPMSSLYSVRRESVSREETSSPSSIRSPPEASSPNATIRANTAPPLHTSTRFAELSDLPDLPGWCPLTHQRGVAQLVDRGLQVQERRMWRRGPRTPVVEVFQLPPLAPLSPIEPLVPILALAPTQAATVRSNFFAAPSSGPPASPNAPAPPAPLGYPVPPTFPAAPASPVSPVSPTSPTYLLPAPPNSPVSPTPHAPLPTTSVSTLLPATPRRPPRPTRPLPPIPRPSPPSPPPPTPSPAPPPSSPSQPTQVSIHSFPIDPSPPRPVTRHPDLSSPVSLRGPGHRKPSPSLTPSLLAAIQEEEQRRSSSSARDQLKQLHKQQTDQLKQQQQQRGRPASDPHSDEVATGCLGLGRRLKNLTRRIKAKPQVTIAVANASNDPNPPPSPPPESFNVNAYPGSMVPGYILVNDDQKPTPHKAHVRFISDPDVRYITNQHVDSSDTPESDTGPVDDTVVTPPNQPTESAGTEAAAASVPAPPAQGLPKPVRGILKPLRDTSPVDAPESIRNAILEVSHKFTQPPTALVTMPAPTIPHKLEPLQPAAAPDSKPAHTSIPNVHLKPLPPLPHTAAHAAPAETPTRRIQRKPVPSLTVAAEPAPEANLARDPSDLPAPPTTGDSAPVDGGQSTLRASPDPPPSPTLPLAPPADAAETPAGRVYRILGQLYDAVAAMARDTDAPDLDNGYPPRGPSPLRRVPRVTPRGHSRSAHGAVYRPLNVHVPTPPGEWLWAPSPPQSAWERVQWWWRRSVDMARRRVAEWMRRVGEWSRSRPGWYWRARFAMVSRG</sequence>
<keyword evidence="3" id="KW-1185">Reference proteome</keyword>
<evidence type="ECO:0000313" key="2">
    <source>
        <dbReference type="EMBL" id="KLT41720.1"/>
    </source>
</evidence>
<feature type="region of interest" description="Disordered" evidence="1">
    <location>
        <begin position="700"/>
        <end position="816"/>
    </location>
</feature>
<name>A0A0J0XKW6_9TREE</name>
<accession>A0A0J0XKW6</accession>
<feature type="region of interest" description="Disordered" evidence="1">
    <location>
        <begin position="544"/>
        <end position="564"/>
    </location>
</feature>
<feature type="compositionally biased region" description="Low complexity" evidence="1">
    <location>
        <begin position="493"/>
        <end position="502"/>
    </location>
</feature>
<feature type="region of interest" description="Disordered" evidence="1">
    <location>
        <begin position="1"/>
        <end position="57"/>
    </location>
</feature>
<dbReference type="Proteomes" id="UP000053611">
    <property type="component" value="Unassembled WGS sequence"/>
</dbReference>
<dbReference type="RefSeq" id="XP_018278211.1">
    <property type="nucleotide sequence ID" value="XM_018426737.1"/>
</dbReference>
<protein>
    <submittedName>
        <fullName evidence="2">Uncharacterized protein</fullName>
    </submittedName>
</protein>